<dbReference type="EMBL" id="JAVDTL010000003">
    <property type="protein sequence ID" value="MDR6766950.1"/>
    <property type="molecule type" value="Genomic_DNA"/>
</dbReference>
<evidence type="ECO:0000313" key="3">
    <source>
        <dbReference type="Proteomes" id="UP001249076"/>
    </source>
</evidence>
<organism evidence="1 4">
    <name type="scientific">Acidovorax delafieldii</name>
    <name type="common">Pseudomonas delafieldii</name>
    <dbReference type="NCBI Taxonomy" id="47920"/>
    <lineage>
        <taxon>Bacteria</taxon>
        <taxon>Pseudomonadati</taxon>
        <taxon>Pseudomonadota</taxon>
        <taxon>Betaproteobacteria</taxon>
        <taxon>Burkholderiales</taxon>
        <taxon>Comamonadaceae</taxon>
        <taxon>Acidovorax</taxon>
    </lineage>
</organism>
<accession>A0AAJ2F0V6</accession>
<proteinExistence type="predicted"/>
<evidence type="ECO:0000313" key="2">
    <source>
        <dbReference type="EMBL" id="MDR6838334.1"/>
    </source>
</evidence>
<dbReference type="Proteomes" id="UP001249076">
    <property type="component" value="Unassembled WGS sequence"/>
</dbReference>
<dbReference type="EMBL" id="JAVDTS010000004">
    <property type="protein sequence ID" value="MDR6838334.1"/>
    <property type="molecule type" value="Genomic_DNA"/>
</dbReference>
<keyword evidence="3" id="KW-1185">Reference proteome</keyword>
<gene>
    <name evidence="1" type="ORF">J2W88_002225</name>
    <name evidence="2" type="ORF">J2W93_003175</name>
</gene>
<evidence type="ECO:0000313" key="4">
    <source>
        <dbReference type="Proteomes" id="UP001253458"/>
    </source>
</evidence>
<protein>
    <submittedName>
        <fullName evidence="1">Uncharacterized protein</fullName>
    </submittedName>
</protein>
<comment type="caution">
    <text evidence="1">The sequence shown here is derived from an EMBL/GenBank/DDBJ whole genome shotgun (WGS) entry which is preliminary data.</text>
</comment>
<sequence length="153" mass="16070">MKPFVLDSSMTNMGGIFYPTGQVFALFPDEDCTRQAALALQAASHQGDIAYASPEVILQEIVHTLGTADAPLPSVGAEGDMVRRIADLAGTGHHGLLIAMADKDEADRVVNAIAPEGAVTAFYYRTFIIEDLISQPASVGQQSVVVGTHAAEG</sequence>
<dbReference type="Proteomes" id="UP001253458">
    <property type="component" value="Unassembled WGS sequence"/>
</dbReference>
<name>A0AAJ2F0V6_ACIDE</name>
<dbReference type="RefSeq" id="WP_209819564.1">
    <property type="nucleotide sequence ID" value="NZ_JAVDTL010000003.1"/>
</dbReference>
<dbReference type="AlphaFoldDB" id="A0AAJ2F0V6"/>
<reference evidence="1 3" key="1">
    <citation type="submission" date="2023-07" db="EMBL/GenBank/DDBJ databases">
        <title>Sorghum-associated microbial communities from plants grown in Nebraska, USA.</title>
        <authorList>
            <person name="Schachtman D."/>
        </authorList>
    </citation>
    <scope>NUCLEOTIDE SEQUENCE</scope>
    <source>
        <strain evidence="2 3">BE105</strain>
        <strain evidence="1">BE69</strain>
    </source>
</reference>
<evidence type="ECO:0000313" key="1">
    <source>
        <dbReference type="EMBL" id="MDR6766950.1"/>
    </source>
</evidence>